<feature type="domain" description="MacB-like periplasmic core" evidence="9">
    <location>
        <begin position="19"/>
        <end position="230"/>
    </location>
</feature>
<comment type="caution">
    <text evidence="10">The sequence shown here is derived from an EMBL/GenBank/DDBJ whole genome shotgun (WGS) entry which is preliminary data.</text>
</comment>
<evidence type="ECO:0000256" key="4">
    <source>
        <dbReference type="ARBA" id="ARBA00022989"/>
    </source>
</evidence>
<evidence type="ECO:0000259" key="8">
    <source>
        <dbReference type="Pfam" id="PF02687"/>
    </source>
</evidence>
<feature type="transmembrane region" description="Helical" evidence="7">
    <location>
        <begin position="340"/>
        <end position="370"/>
    </location>
</feature>
<dbReference type="RefSeq" id="WP_379235005.1">
    <property type="nucleotide sequence ID" value="NZ_JBHSTE010000004.1"/>
</dbReference>
<feature type="transmembrane region" description="Helical" evidence="7">
    <location>
        <begin position="390"/>
        <end position="410"/>
    </location>
</feature>
<protein>
    <submittedName>
        <fullName evidence="10">ABC transporter permease</fullName>
    </submittedName>
</protein>
<evidence type="ECO:0000313" key="11">
    <source>
        <dbReference type="Proteomes" id="UP001596233"/>
    </source>
</evidence>
<organism evidence="10 11">
    <name type="scientific">Paenibacillus septentrionalis</name>
    <dbReference type="NCBI Taxonomy" id="429342"/>
    <lineage>
        <taxon>Bacteria</taxon>
        <taxon>Bacillati</taxon>
        <taxon>Bacillota</taxon>
        <taxon>Bacilli</taxon>
        <taxon>Bacillales</taxon>
        <taxon>Paenibacillaceae</taxon>
        <taxon>Paenibacillus</taxon>
    </lineage>
</organism>
<proteinExistence type="inferred from homology"/>
<dbReference type="Pfam" id="PF12704">
    <property type="entry name" value="MacB_PCD"/>
    <property type="match status" value="1"/>
</dbReference>
<gene>
    <name evidence="10" type="ORF">ACFP56_12705</name>
</gene>
<sequence length="882" mass="98947">MNIVNKLTLRHMLQNKRRTLVTMIGVIVSVAMISAVTTLGLSFLDLMKRESIANSGNWHLKYGNITPDKLETLEGSPYADELLIEHDAGYALLSEQGLTGNGNKPYIHVMEYNEAAFDKLPLKLLDGRLPEKANEIVVPEHYLQQFSQDGQMIGSTMTLNLGERYHPNLLENEYINRLDQTISLMSDDITEESLIPSKQMTYTVVGIIERLNWEYGISPGYSFLAYLDQNALAQDALITARLFSEKPNQGILEEGSRLVDEIRLGTYSTNSELLRYQFVSSHDGFMTTLYSLVAIIMGVIMVGSISLIYNAFGISVADRSRYLGMLASVGATRRQKRNSVFFEGLLISVISIPIGFASALAGLAITFAAINPAFQDVTGASTGLVVKMNGWTILISTVISLVTIFLSVWWPAKRASKVSAIDAIRQTQDVKLSTKQVKTTKVVRKLFGIEADIALKNIKRNKRRYQITVFSLVISIILFLTVSYLTESMKQALFSSNTGVNYDIEITFQERDNVDAKLLTESFDGIKDHHFIQSSYIDTKVASEYIPDSVMRTLVESYGEQLDEFDYSLYIRGLEDDELTSIAAEAGIDAEQLFDKEHPQAIVYNVNSYYNLTENRYVTDKSLLDPQGLVLDIYHSYSERVTDEQGNEEYVYREKSIGTLGLIGTTEAAPLGIARGQQNSPSMLILYVSQTVMQELVDRGATLNNPALYITSDNPIGLEEEIRKSAQFENIYISNVFRYKKEEDVMMLIISVFSYGFISLITLISIANILNTISTSIQLRKREFAMLRSIGMTEKGFYRMINYESILYGLKALLYGLPISLAIMLLIYNSMLNTSYYVFQIPWLSVGIMLVALFLIVGLSMLYSGSKVKKGSIVEAIKQENL</sequence>
<dbReference type="Pfam" id="PF02687">
    <property type="entry name" value="FtsX"/>
    <property type="match status" value="2"/>
</dbReference>
<accession>A0ABW1V6T7</accession>
<dbReference type="InterPro" id="IPR050250">
    <property type="entry name" value="Macrolide_Exporter_MacB"/>
</dbReference>
<evidence type="ECO:0000313" key="10">
    <source>
        <dbReference type="EMBL" id="MFC6333482.1"/>
    </source>
</evidence>
<name>A0ABW1V6T7_9BACL</name>
<evidence type="ECO:0000256" key="3">
    <source>
        <dbReference type="ARBA" id="ARBA00022692"/>
    </source>
</evidence>
<keyword evidence="4 7" id="KW-1133">Transmembrane helix</keyword>
<feature type="transmembrane region" description="Helical" evidence="7">
    <location>
        <begin position="840"/>
        <end position="863"/>
    </location>
</feature>
<dbReference type="EMBL" id="JBHSTE010000004">
    <property type="protein sequence ID" value="MFC6333482.1"/>
    <property type="molecule type" value="Genomic_DNA"/>
</dbReference>
<dbReference type="PANTHER" id="PTHR30572">
    <property type="entry name" value="MEMBRANE COMPONENT OF TRANSPORTER-RELATED"/>
    <property type="match status" value="1"/>
</dbReference>
<evidence type="ECO:0000256" key="2">
    <source>
        <dbReference type="ARBA" id="ARBA00022475"/>
    </source>
</evidence>
<keyword evidence="3 7" id="KW-0812">Transmembrane</keyword>
<evidence type="ECO:0000256" key="5">
    <source>
        <dbReference type="ARBA" id="ARBA00023136"/>
    </source>
</evidence>
<evidence type="ECO:0000256" key="7">
    <source>
        <dbReference type="SAM" id="Phobius"/>
    </source>
</evidence>
<comment type="similarity">
    <text evidence="6">Belongs to the ABC-4 integral membrane protein family.</text>
</comment>
<dbReference type="InterPro" id="IPR003838">
    <property type="entry name" value="ABC3_permease_C"/>
</dbReference>
<reference evidence="11" key="1">
    <citation type="journal article" date="2019" name="Int. J. Syst. Evol. Microbiol.">
        <title>The Global Catalogue of Microorganisms (GCM) 10K type strain sequencing project: providing services to taxonomists for standard genome sequencing and annotation.</title>
        <authorList>
            <consortium name="The Broad Institute Genomics Platform"/>
            <consortium name="The Broad Institute Genome Sequencing Center for Infectious Disease"/>
            <person name="Wu L."/>
            <person name="Ma J."/>
        </authorList>
    </citation>
    <scope>NUCLEOTIDE SEQUENCE [LARGE SCALE GENOMIC DNA]</scope>
    <source>
        <strain evidence="11">PCU 280</strain>
    </source>
</reference>
<evidence type="ECO:0000256" key="6">
    <source>
        <dbReference type="ARBA" id="ARBA00038076"/>
    </source>
</evidence>
<evidence type="ECO:0000259" key="9">
    <source>
        <dbReference type="Pfam" id="PF12704"/>
    </source>
</evidence>
<feature type="transmembrane region" description="Helical" evidence="7">
    <location>
        <begin position="289"/>
        <end position="312"/>
    </location>
</feature>
<feature type="domain" description="ABC3 transporter permease C-terminal" evidence="8">
    <location>
        <begin position="757"/>
        <end position="872"/>
    </location>
</feature>
<feature type="transmembrane region" description="Helical" evidence="7">
    <location>
        <begin position="20"/>
        <end position="44"/>
    </location>
</feature>
<feature type="transmembrane region" description="Helical" evidence="7">
    <location>
        <begin position="745"/>
        <end position="770"/>
    </location>
</feature>
<evidence type="ECO:0000256" key="1">
    <source>
        <dbReference type="ARBA" id="ARBA00004651"/>
    </source>
</evidence>
<keyword evidence="11" id="KW-1185">Reference proteome</keyword>
<feature type="transmembrane region" description="Helical" evidence="7">
    <location>
        <begin position="465"/>
        <end position="485"/>
    </location>
</feature>
<keyword evidence="2" id="KW-1003">Cell membrane</keyword>
<keyword evidence="5 7" id="KW-0472">Membrane</keyword>
<dbReference type="Proteomes" id="UP001596233">
    <property type="component" value="Unassembled WGS sequence"/>
</dbReference>
<comment type="subcellular location">
    <subcellularLocation>
        <location evidence="1">Cell membrane</location>
        <topology evidence="1">Multi-pass membrane protein</topology>
    </subcellularLocation>
</comment>
<feature type="transmembrane region" description="Helical" evidence="7">
    <location>
        <begin position="805"/>
        <end position="828"/>
    </location>
</feature>
<feature type="domain" description="ABC3 transporter permease C-terminal" evidence="8">
    <location>
        <begin position="295"/>
        <end position="419"/>
    </location>
</feature>
<dbReference type="PANTHER" id="PTHR30572:SF4">
    <property type="entry name" value="ABC TRANSPORTER PERMEASE YTRF"/>
    <property type="match status" value="1"/>
</dbReference>
<dbReference type="InterPro" id="IPR025857">
    <property type="entry name" value="MacB_PCD"/>
</dbReference>